<evidence type="ECO:0000313" key="1">
    <source>
        <dbReference type="EMBL" id="WDR07226.1"/>
    </source>
</evidence>
<name>A0ABY7Z0U2_9HYPH</name>
<dbReference type="Proteomes" id="UP001222118">
    <property type="component" value="Chromosome"/>
</dbReference>
<gene>
    <name evidence="1" type="ORF">PSQ90_07315</name>
</gene>
<reference evidence="1 2" key="1">
    <citation type="submission" date="2023-02" db="EMBL/GenBank/DDBJ databases">
        <title>Devosia chondri sp. nov., isolated from the phycosphere of marine algae.</title>
        <authorList>
            <person name="Kim J.M."/>
            <person name="Lee J.K."/>
            <person name="Choi B.J."/>
            <person name="Bayburt H."/>
            <person name="Jeon C.O."/>
        </authorList>
    </citation>
    <scope>NUCLEOTIDE SEQUENCE [LARGE SCALE GENOMIC DNA]</scope>
    <source>
        <strain evidence="1 2">G2-5</strain>
    </source>
</reference>
<sequence length="55" mass="6134">MGMVKEDIGSALKALDFKSVLQRPGVNKMTVRELLLSVLDDVENSSRNWVKVMGQ</sequence>
<protein>
    <submittedName>
        <fullName evidence="1">Uncharacterized protein</fullName>
    </submittedName>
</protein>
<accession>A0ABY7Z0U2</accession>
<dbReference type="EMBL" id="CP118247">
    <property type="protein sequence ID" value="WDR07226.1"/>
    <property type="molecule type" value="Genomic_DNA"/>
</dbReference>
<organism evidence="1 2">
    <name type="scientific">Devosia rhodophyticola</name>
    <dbReference type="NCBI Taxonomy" id="3026423"/>
    <lineage>
        <taxon>Bacteria</taxon>
        <taxon>Pseudomonadati</taxon>
        <taxon>Pseudomonadota</taxon>
        <taxon>Alphaproteobacteria</taxon>
        <taxon>Hyphomicrobiales</taxon>
        <taxon>Devosiaceae</taxon>
        <taxon>Devosia</taxon>
    </lineage>
</organism>
<proteinExistence type="predicted"/>
<evidence type="ECO:0000313" key="2">
    <source>
        <dbReference type="Proteomes" id="UP001222118"/>
    </source>
</evidence>
<dbReference type="RefSeq" id="WP_282212739.1">
    <property type="nucleotide sequence ID" value="NZ_CP118247.1"/>
</dbReference>
<keyword evidence="2" id="KW-1185">Reference proteome</keyword>